<feature type="compositionally biased region" description="Acidic residues" evidence="1">
    <location>
        <begin position="142"/>
        <end position="182"/>
    </location>
</feature>
<gene>
    <name evidence="2" type="ORF">ADUPG1_010505</name>
</gene>
<reference evidence="2" key="1">
    <citation type="submission" date="2022-03" db="EMBL/GenBank/DDBJ databases">
        <title>Draft genome sequence of Aduncisulcus paluster, a free-living microaerophilic Fornicata.</title>
        <authorList>
            <person name="Yuyama I."/>
            <person name="Kume K."/>
            <person name="Tamura T."/>
            <person name="Inagaki Y."/>
            <person name="Hashimoto T."/>
        </authorList>
    </citation>
    <scope>NUCLEOTIDE SEQUENCE</scope>
    <source>
        <strain evidence="2">NY0171</strain>
    </source>
</reference>
<feature type="compositionally biased region" description="Basic and acidic residues" evidence="1">
    <location>
        <begin position="59"/>
        <end position="70"/>
    </location>
</feature>
<dbReference type="EMBL" id="BQXS01011601">
    <property type="protein sequence ID" value="GKT14544.1"/>
    <property type="molecule type" value="Genomic_DNA"/>
</dbReference>
<evidence type="ECO:0000256" key="1">
    <source>
        <dbReference type="SAM" id="MobiDB-lite"/>
    </source>
</evidence>
<feature type="compositionally biased region" description="Basic and acidic residues" evidence="1">
    <location>
        <begin position="88"/>
        <end position="101"/>
    </location>
</feature>
<accession>A0ABQ5JVT4</accession>
<comment type="caution">
    <text evidence="2">The sequence shown here is derived from an EMBL/GenBank/DDBJ whole genome shotgun (WGS) entry which is preliminary data.</text>
</comment>
<organism evidence="2 3">
    <name type="scientific">Aduncisulcus paluster</name>
    <dbReference type="NCBI Taxonomy" id="2918883"/>
    <lineage>
        <taxon>Eukaryota</taxon>
        <taxon>Metamonada</taxon>
        <taxon>Carpediemonas-like organisms</taxon>
        <taxon>Aduncisulcus</taxon>
    </lineage>
</organism>
<keyword evidence="3" id="KW-1185">Reference proteome</keyword>
<proteinExistence type="predicted"/>
<evidence type="ECO:0000313" key="3">
    <source>
        <dbReference type="Proteomes" id="UP001057375"/>
    </source>
</evidence>
<protein>
    <submittedName>
        <fullName evidence="2">Uncharacterized protein</fullName>
    </submittedName>
</protein>
<feature type="region of interest" description="Disordered" evidence="1">
    <location>
        <begin position="130"/>
        <end position="192"/>
    </location>
</feature>
<evidence type="ECO:0000313" key="2">
    <source>
        <dbReference type="EMBL" id="GKT14544.1"/>
    </source>
</evidence>
<feature type="region of interest" description="Disordered" evidence="1">
    <location>
        <begin position="1"/>
        <end position="105"/>
    </location>
</feature>
<sequence length="220" mass="24679">IVSLDKELEVSGTIGTLHGIDESAFVGEELHAEEEGEEEEEGEVQDEQEEEGEKEEVLEERRRLEEEKQKTAGASLEGEEKEESPEGIGDKGIPEEIKEASHGYTSQLSIPIVSLDKELEVSGTIGTLHGIDESAFVGEELHAEEEGEEEEEGEVQDEQEEEGEKEVKELEEEEGEGGEEEDSKMKKEVSFGIDIDDSRIDKEREMIVYGQEEEEEIWPI</sequence>
<dbReference type="Proteomes" id="UP001057375">
    <property type="component" value="Unassembled WGS sequence"/>
</dbReference>
<feature type="compositionally biased region" description="Acidic residues" evidence="1">
    <location>
        <begin position="31"/>
        <end position="58"/>
    </location>
</feature>
<feature type="non-terminal residue" evidence="2">
    <location>
        <position position="1"/>
    </location>
</feature>
<name>A0ABQ5JVT4_9EUKA</name>